<protein>
    <submittedName>
        <fullName evidence="7">Cytochrome C oxidase subunit IV family protein</fullName>
    </submittedName>
</protein>
<keyword evidence="3 6" id="KW-0812">Transmembrane</keyword>
<organism evidence="7 8">
    <name type="scientific">Nocardia carnea</name>
    <dbReference type="NCBI Taxonomy" id="37328"/>
    <lineage>
        <taxon>Bacteria</taxon>
        <taxon>Bacillati</taxon>
        <taxon>Actinomycetota</taxon>
        <taxon>Actinomycetes</taxon>
        <taxon>Mycobacteriales</taxon>
        <taxon>Nocardiaceae</taxon>
        <taxon>Nocardia</taxon>
    </lineage>
</organism>
<evidence type="ECO:0000256" key="1">
    <source>
        <dbReference type="ARBA" id="ARBA00004651"/>
    </source>
</evidence>
<keyword evidence="2" id="KW-1003">Cell membrane</keyword>
<evidence type="ECO:0000256" key="6">
    <source>
        <dbReference type="SAM" id="Phobius"/>
    </source>
</evidence>
<comment type="subcellular location">
    <subcellularLocation>
        <location evidence="1">Cell membrane</location>
        <topology evidence="1">Multi-pass membrane protein</topology>
    </subcellularLocation>
</comment>
<dbReference type="Pfam" id="PF03626">
    <property type="entry name" value="COX4_pro"/>
    <property type="match status" value="1"/>
</dbReference>
<comment type="caution">
    <text evidence="7">The sequence shown here is derived from an EMBL/GenBank/DDBJ whole genome shotgun (WGS) entry which is preliminary data.</text>
</comment>
<gene>
    <name evidence="7" type="ORF">ACH4WX_25580</name>
</gene>
<sequence length="92" mass="10024">MLRIVSARATTAVWLLLSAITLLSWVLAPGHGAAPVSPSTPITMLVVVLGAVKGRLIIRYFMEARTAPRWLKAATDAWLIVLWGAVLGIYLW</sequence>
<keyword evidence="8" id="KW-1185">Reference proteome</keyword>
<proteinExistence type="predicted"/>
<reference evidence="7 8" key="1">
    <citation type="submission" date="2024-10" db="EMBL/GenBank/DDBJ databases">
        <title>The Natural Products Discovery Center: Release of the First 8490 Sequenced Strains for Exploring Actinobacteria Biosynthetic Diversity.</title>
        <authorList>
            <person name="Kalkreuter E."/>
            <person name="Kautsar S.A."/>
            <person name="Yang D."/>
            <person name="Bader C.D."/>
            <person name="Teijaro C.N."/>
            <person name="Fluegel L."/>
            <person name="Davis C.M."/>
            <person name="Simpson J.R."/>
            <person name="Lauterbach L."/>
            <person name="Steele A.D."/>
            <person name="Gui C."/>
            <person name="Meng S."/>
            <person name="Li G."/>
            <person name="Viehrig K."/>
            <person name="Ye F."/>
            <person name="Su P."/>
            <person name="Kiefer A.F."/>
            <person name="Nichols A."/>
            <person name="Cepeda A.J."/>
            <person name="Yan W."/>
            <person name="Fan B."/>
            <person name="Jiang Y."/>
            <person name="Adhikari A."/>
            <person name="Zheng C.-J."/>
            <person name="Schuster L."/>
            <person name="Cowan T.M."/>
            <person name="Smanski M.J."/>
            <person name="Chevrette M.G."/>
            <person name="De Carvalho L.P.S."/>
            <person name="Shen B."/>
        </authorList>
    </citation>
    <scope>NUCLEOTIDE SEQUENCE [LARGE SCALE GENOMIC DNA]</scope>
    <source>
        <strain evidence="7 8">NPDC020568</strain>
    </source>
</reference>
<dbReference type="Proteomes" id="UP001611263">
    <property type="component" value="Unassembled WGS sequence"/>
</dbReference>
<feature type="transmembrane region" description="Helical" evidence="6">
    <location>
        <begin position="73"/>
        <end position="91"/>
    </location>
</feature>
<keyword evidence="5 6" id="KW-0472">Membrane</keyword>
<name>A0ABW7TV75_9NOCA</name>
<feature type="transmembrane region" description="Helical" evidence="6">
    <location>
        <begin position="42"/>
        <end position="61"/>
    </location>
</feature>
<keyword evidence="4 6" id="KW-1133">Transmembrane helix</keyword>
<dbReference type="InterPro" id="IPR005171">
    <property type="entry name" value="Cyt_c_oxidase_su4_prok"/>
</dbReference>
<evidence type="ECO:0000256" key="4">
    <source>
        <dbReference type="ARBA" id="ARBA00022989"/>
    </source>
</evidence>
<dbReference type="GeneID" id="93508544"/>
<evidence type="ECO:0000256" key="2">
    <source>
        <dbReference type="ARBA" id="ARBA00022475"/>
    </source>
</evidence>
<evidence type="ECO:0000256" key="3">
    <source>
        <dbReference type="ARBA" id="ARBA00022692"/>
    </source>
</evidence>
<evidence type="ECO:0000313" key="8">
    <source>
        <dbReference type="Proteomes" id="UP001611263"/>
    </source>
</evidence>
<dbReference type="RefSeq" id="WP_033245802.1">
    <property type="nucleotide sequence ID" value="NZ_JBIRUQ010000007.1"/>
</dbReference>
<evidence type="ECO:0000313" key="7">
    <source>
        <dbReference type="EMBL" id="MFI1464107.1"/>
    </source>
</evidence>
<accession>A0ABW7TV75</accession>
<dbReference type="EMBL" id="JBIRUQ010000007">
    <property type="protein sequence ID" value="MFI1464107.1"/>
    <property type="molecule type" value="Genomic_DNA"/>
</dbReference>
<evidence type="ECO:0000256" key="5">
    <source>
        <dbReference type="ARBA" id="ARBA00023136"/>
    </source>
</evidence>